<sequence>MVDGTKVIFTTPPVDIFITPDELPAVYVPNVEAALVLLSGALTALDRAGFEMEHTDGPYGEVQRAIVSVIERAFPGIDGNAVVVDRHSYDGEEGRNILGALVEARRNLKA</sequence>
<evidence type="ECO:0008006" key="3">
    <source>
        <dbReference type="Google" id="ProtNLM"/>
    </source>
</evidence>
<protein>
    <recommendedName>
        <fullName evidence="3">Thiamine-binding protein domain-containing protein</fullName>
    </recommendedName>
</protein>
<dbReference type="EMBL" id="SMKE01000065">
    <property type="protein sequence ID" value="TDC01131.1"/>
    <property type="molecule type" value="Genomic_DNA"/>
</dbReference>
<comment type="caution">
    <text evidence="1">The sequence shown here is derived from an EMBL/GenBank/DDBJ whole genome shotgun (WGS) entry which is preliminary data.</text>
</comment>
<evidence type="ECO:0000313" key="1">
    <source>
        <dbReference type="EMBL" id="TDC01131.1"/>
    </source>
</evidence>
<name>A0ABY2DKF2_9ACTN</name>
<proteinExistence type="predicted"/>
<accession>A0ABY2DKF2</accession>
<keyword evidence="2" id="KW-1185">Reference proteome</keyword>
<dbReference type="Proteomes" id="UP000295626">
    <property type="component" value="Unassembled WGS sequence"/>
</dbReference>
<reference evidence="1 2" key="1">
    <citation type="submission" date="2019-02" db="EMBL/GenBank/DDBJ databases">
        <title>Draft genome sequences of novel Actinobacteria.</title>
        <authorList>
            <person name="Sahin N."/>
            <person name="Ay H."/>
            <person name="Saygin H."/>
        </authorList>
    </citation>
    <scope>NUCLEOTIDE SEQUENCE [LARGE SCALE GENOMIC DNA]</scope>
    <source>
        <strain evidence="1 2">JCM 30529</strain>
    </source>
</reference>
<evidence type="ECO:0000313" key="2">
    <source>
        <dbReference type="Proteomes" id="UP000295626"/>
    </source>
</evidence>
<gene>
    <name evidence="1" type="ORF">E1091_03430</name>
</gene>
<organism evidence="1 2">
    <name type="scientific">Micromonospora fluostatini</name>
    <dbReference type="NCBI Taxonomy" id="1629071"/>
    <lineage>
        <taxon>Bacteria</taxon>
        <taxon>Bacillati</taxon>
        <taxon>Actinomycetota</taxon>
        <taxon>Actinomycetes</taxon>
        <taxon>Micromonosporales</taxon>
        <taxon>Micromonosporaceae</taxon>
        <taxon>Micromonospora</taxon>
    </lineage>
</organism>